<dbReference type="InterPro" id="IPR020904">
    <property type="entry name" value="Sc_DH/Rdtase_CS"/>
</dbReference>
<dbReference type="PANTHER" id="PTHR43086:SF3">
    <property type="entry name" value="NADP-DEPENDENT 3-HYDROXY ACID DEHYDROGENASE YDFG"/>
    <property type="match status" value="1"/>
</dbReference>
<dbReference type="GO" id="GO:0035527">
    <property type="term" value="F:3-hydroxypropionate dehydrogenase (NADP+) activity"/>
    <property type="evidence" value="ECO:0007669"/>
    <property type="project" value="UniProtKB-EC"/>
</dbReference>
<dbReference type="EC" id="1.1.1.298" evidence="4"/>
<dbReference type="EMBL" id="AJ537472">
    <property type="protein sequence ID" value="CAD61037.1"/>
    <property type="molecule type" value="Genomic_DNA"/>
</dbReference>
<evidence type="ECO:0000256" key="5">
    <source>
        <dbReference type="ARBA" id="ARBA00044059"/>
    </source>
</evidence>
<evidence type="ECO:0000256" key="6">
    <source>
        <dbReference type="ARBA" id="ARBA00044065"/>
    </source>
</evidence>
<evidence type="ECO:0000256" key="8">
    <source>
        <dbReference type="ARBA" id="ARBA00044349"/>
    </source>
</evidence>
<evidence type="ECO:0000256" key="11">
    <source>
        <dbReference type="RuleBase" id="RU000363"/>
    </source>
</evidence>
<dbReference type="Gene3D" id="3.40.50.720">
    <property type="entry name" value="NAD(P)-binding Rossmann-like Domain"/>
    <property type="match status" value="1"/>
</dbReference>
<dbReference type="InterPro" id="IPR036291">
    <property type="entry name" value="NAD(P)-bd_dom_sf"/>
</dbReference>
<feature type="region of interest" description="Disordered" evidence="12">
    <location>
        <begin position="242"/>
        <end position="279"/>
    </location>
</feature>
<dbReference type="Pfam" id="PF00106">
    <property type="entry name" value="adh_short"/>
    <property type="match status" value="1"/>
</dbReference>
<reference evidence="13" key="1">
    <citation type="journal article" date="2003" name="J. Biol. Chem.">
        <title>Gene cluster of Arthrobacter ilicis Ru61a involved in the degradation of quinaldine to anthranilate: characterization and functional expression of the quinaldine 4-oxidase qoxLMS genes.</title>
        <authorList>
            <person name="Parschat K."/>
            <person name="Hauer B."/>
            <person name="Kappl R."/>
            <person name="Kraft R."/>
            <person name="Huttermann J."/>
            <person name="Fetzner S."/>
        </authorList>
    </citation>
    <scope>NUCLEOTIDE SEQUENCE</scope>
    <source>
        <strain evidence="13">Rue61a</strain>
    </source>
</reference>
<comment type="similarity">
    <text evidence="1 11">Belongs to the short-chain dehydrogenases/reductases (SDR) family.</text>
</comment>
<dbReference type="PANTHER" id="PTHR43086">
    <property type="entry name" value="VERY-LONG-CHAIN 3-OXOOACYL-COA REDUCTASE"/>
    <property type="match status" value="1"/>
</dbReference>
<evidence type="ECO:0000256" key="10">
    <source>
        <dbReference type="ARBA" id="ARBA00047274"/>
    </source>
</evidence>
<comment type="catalytic activity">
    <reaction evidence="10">
        <text>3-hydroxypropanoate + NADP(+) = 3-oxopropanoate + NADPH + H(+)</text>
        <dbReference type="Rhea" id="RHEA:26438"/>
        <dbReference type="ChEBI" id="CHEBI:15378"/>
        <dbReference type="ChEBI" id="CHEBI:16510"/>
        <dbReference type="ChEBI" id="CHEBI:33190"/>
        <dbReference type="ChEBI" id="CHEBI:57783"/>
        <dbReference type="ChEBI" id="CHEBI:58349"/>
        <dbReference type="EC" id="1.1.1.298"/>
    </reaction>
</comment>
<dbReference type="PRINTS" id="PR00081">
    <property type="entry name" value="GDHRDH"/>
</dbReference>
<comment type="catalytic activity">
    <reaction evidence="3">
        <text>L-allo-threonine + NADP(+) = aminoacetone + CO2 + NADPH</text>
        <dbReference type="Rhea" id="RHEA:43524"/>
        <dbReference type="ChEBI" id="CHEBI:16526"/>
        <dbReference type="ChEBI" id="CHEBI:57783"/>
        <dbReference type="ChEBI" id="CHEBI:58320"/>
        <dbReference type="ChEBI" id="CHEBI:58349"/>
        <dbReference type="ChEBI" id="CHEBI:58585"/>
        <dbReference type="EC" id="1.1.1.381"/>
    </reaction>
</comment>
<evidence type="ECO:0000256" key="7">
    <source>
        <dbReference type="ARBA" id="ARBA00044271"/>
    </source>
</evidence>
<organism evidence="13">
    <name type="scientific">Paenarthrobacter ilicis</name>
    <dbReference type="NCBI Taxonomy" id="43665"/>
    <lineage>
        <taxon>Bacteria</taxon>
        <taxon>Bacillati</taxon>
        <taxon>Actinomycetota</taxon>
        <taxon>Actinomycetes</taxon>
        <taxon>Micrococcales</taxon>
        <taxon>Micrococcaceae</taxon>
        <taxon>Paenarthrobacter</taxon>
    </lineage>
</organism>
<evidence type="ECO:0000256" key="4">
    <source>
        <dbReference type="ARBA" id="ARBA00044050"/>
    </source>
</evidence>
<dbReference type="InterPro" id="IPR002347">
    <property type="entry name" value="SDR_fam"/>
</dbReference>
<protein>
    <recommendedName>
        <fullName evidence="6">NADP-dependent 3-hydroxy acid dehydrogenase YdfG</fullName>
        <ecNumber evidence="4">1.1.1.298</ecNumber>
        <ecNumber evidence="5">1.1.1.381</ecNumber>
    </recommendedName>
    <alternativeName>
        <fullName evidence="8">L-allo-threonine dehydrogenase</fullName>
    </alternativeName>
    <alternativeName>
        <fullName evidence="7">Malonic semialdehyde reductase</fullName>
    </alternativeName>
</protein>
<accession>Q7WSR3</accession>
<dbReference type="AlphaFoldDB" id="Q7WSR3"/>
<evidence type="ECO:0000256" key="3">
    <source>
        <dbReference type="ARBA" id="ARBA00043812"/>
    </source>
</evidence>
<evidence type="ECO:0000256" key="2">
    <source>
        <dbReference type="ARBA" id="ARBA00023002"/>
    </source>
</evidence>
<dbReference type="SUPFAM" id="SSF51735">
    <property type="entry name" value="NAD(P)-binding Rossmann-fold domains"/>
    <property type="match status" value="1"/>
</dbReference>
<proteinExistence type="inferred from homology"/>
<evidence type="ECO:0000313" key="13">
    <source>
        <dbReference type="EMBL" id="CAD61037.1"/>
    </source>
</evidence>
<dbReference type="PROSITE" id="PS00061">
    <property type="entry name" value="ADH_SHORT"/>
    <property type="match status" value="1"/>
</dbReference>
<dbReference type="EC" id="1.1.1.381" evidence="5"/>
<evidence type="ECO:0000256" key="9">
    <source>
        <dbReference type="ARBA" id="ARBA00045650"/>
    </source>
</evidence>
<evidence type="ECO:0000256" key="12">
    <source>
        <dbReference type="SAM" id="MobiDB-lite"/>
    </source>
</evidence>
<evidence type="ECO:0000256" key="1">
    <source>
        <dbReference type="ARBA" id="ARBA00006484"/>
    </source>
</evidence>
<keyword evidence="2" id="KW-0560">Oxidoreductase</keyword>
<sequence>MTMTYAGTTALITGASSGLGAEFAGQFAARGSNLVLVARRGDRLEELAQELRSRHGVTVTVLPKDLGLAGVGRELFDELAGRGISVDTLINNAGFGTHGPLIEEDPETIASEISLNVAALVDITRAFLPELLASGKGALVNVASTAAFQPIPGMAVYGATKAFVLSFTEAVAHETKKSGLTSWPFAPVQQEQNSSMCSAVTPQQWARCRPLHRLWALLSRPSTARTHPAAWSRAGLTALRPDSRSVCPGPSPSPSLHALYRTGRTGRKGSSVPRLRNSG</sequence>
<comment type="function">
    <text evidence="9">NADP-dependent dehydrogenase with broad substrate specificity acting on 3-hydroxy acids. Catalyzes the NADP-dependent oxidation of L-allo-threonine to L-2-amino-3-keto-butyrate, which is spontaneously decarboxylated into aminoacetone. Also acts on D-threonine, L-serine, D-serine, D-3-hydroxyisobutyrate, L-3-hydroxyisobutyrate, D-glycerate and L-glycerate. Able to catalyze the reduction of the malonic semialdehyde to 3-hydroxypropionic acid. YdfG is apparently supplementing RutE, the presumed malonic semialdehyde reductase involved in pyrimidine degradation since both are able to detoxify malonic semialdehyde.</text>
</comment>
<name>Q7WSR3_9MICC</name>
<dbReference type="PRINTS" id="PR00080">
    <property type="entry name" value="SDRFAMILY"/>
</dbReference>